<evidence type="ECO:0008006" key="3">
    <source>
        <dbReference type="Google" id="ProtNLM"/>
    </source>
</evidence>
<reference evidence="2" key="1">
    <citation type="submission" date="2014-05" db="EMBL/GenBank/DDBJ databases">
        <title>Key roles for freshwater Actinobacteria revealed by deep metagenomic sequencing.</title>
        <authorList>
            <person name="Ghai R."/>
            <person name="Mizuno C.M."/>
            <person name="Picazo A."/>
            <person name="Camacho A."/>
            <person name="Rodriguez-Valera F."/>
        </authorList>
    </citation>
    <scope>NUCLEOTIDE SEQUENCE</scope>
</reference>
<protein>
    <recommendedName>
        <fullName evidence="3">DUF3073 domain-containing protein</fullName>
    </recommendedName>
</protein>
<feature type="compositionally biased region" description="Basic and acidic residues" evidence="1">
    <location>
        <begin position="25"/>
        <end position="42"/>
    </location>
</feature>
<accession>A0A094PS84</accession>
<name>A0A094PS84_9ZZZZ</name>
<gene>
    <name evidence="2" type="ORF">GM50_23965</name>
</gene>
<dbReference type="AlphaFoldDB" id="A0A094PS84"/>
<dbReference type="EMBL" id="JNSK01000197">
    <property type="protein sequence ID" value="KGA12524.1"/>
    <property type="molecule type" value="Genomic_DNA"/>
</dbReference>
<dbReference type="Pfam" id="PF11273">
    <property type="entry name" value="DUF3073"/>
    <property type="match status" value="1"/>
</dbReference>
<evidence type="ECO:0000256" key="1">
    <source>
        <dbReference type="SAM" id="MobiDB-lite"/>
    </source>
</evidence>
<sequence>MGRGRAKAKQTKVARDLKYNSQEMDLDRLAKELHGDAPKSENRDDEDPFAEGNYIPRA</sequence>
<feature type="region of interest" description="Disordered" evidence="1">
    <location>
        <begin position="1"/>
        <end position="58"/>
    </location>
</feature>
<organism evidence="2">
    <name type="scientific">freshwater metagenome</name>
    <dbReference type="NCBI Taxonomy" id="449393"/>
    <lineage>
        <taxon>unclassified sequences</taxon>
        <taxon>metagenomes</taxon>
        <taxon>ecological metagenomes</taxon>
    </lineage>
</organism>
<feature type="compositionally biased region" description="Basic residues" evidence="1">
    <location>
        <begin position="1"/>
        <end position="12"/>
    </location>
</feature>
<evidence type="ECO:0000313" key="2">
    <source>
        <dbReference type="EMBL" id="KGA12524.1"/>
    </source>
</evidence>
<comment type="caution">
    <text evidence="2">The sequence shown here is derived from an EMBL/GenBank/DDBJ whole genome shotgun (WGS) entry which is preliminary data.</text>
</comment>
<proteinExistence type="predicted"/>
<dbReference type="InterPro" id="IPR021426">
    <property type="entry name" value="DUF3073"/>
</dbReference>